<keyword evidence="2 4" id="KW-0472">Membrane</keyword>
<dbReference type="PANTHER" id="PTHR30329:SF21">
    <property type="entry name" value="LIPOPROTEIN YIAD-RELATED"/>
    <property type="match status" value="1"/>
</dbReference>
<dbReference type="InterPro" id="IPR036737">
    <property type="entry name" value="OmpA-like_sf"/>
</dbReference>
<keyword evidence="8" id="KW-1185">Reference proteome</keyword>
<evidence type="ECO:0000256" key="1">
    <source>
        <dbReference type="ARBA" id="ARBA00004442"/>
    </source>
</evidence>
<dbReference type="InterPro" id="IPR006664">
    <property type="entry name" value="OMP_bac"/>
</dbReference>
<dbReference type="InterPro" id="IPR050330">
    <property type="entry name" value="Bact_OuterMem_StrucFunc"/>
</dbReference>
<proteinExistence type="predicted"/>
<feature type="compositionally biased region" description="Basic and acidic residues" evidence="5">
    <location>
        <begin position="340"/>
        <end position="354"/>
    </location>
</feature>
<gene>
    <name evidence="7" type="ORF">EHQ17_11415</name>
</gene>
<protein>
    <submittedName>
        <fullName evidence="7">OmpA family protein</fullName>
    </submittedName>
</protein>
<dbReference type="SUPFAM" id="SSF103088">
    <property type="entry name" value="OmpA-like"/>
    <property type="match status" value="1"/>
</dbReference>
<evidence type="ECO:0000259" key="6">
    <source>
        <dbReference type="PROSITE" id="PS51123"/>
    </source>
</evidence>
<name>A0A5F1Z1Z1_9LEPT</name>
<accession>A0A5F1Z1Z1</accession>
<evidence type="ECO:0000256" key="5">
    <source>
        <dbReference type="SAM" id="MobiDB-lite"/>
    </source>
</evidence>
<keyword evidence="3" id="KW-0998">Cell outer membrane</keyword>
<dbReference type="CDD" id="cd07185">
    <property type="entry name" value="OmpA_C-like"/>
    <property type="match status" value="1"/>
</dbReference>
<comment type="subcellular location">
    <subcellularLocation>
        <location evidence="1">Cell outer membrane</location>
    </subcellularLocation>
</comment>
<dbReference type="Pfam" id="PF00691">
    <property type="entry name" value="OmpA"/>
    <property type="match status" value="1"/>
</dbReference>
<comment type="caution">
    <text evidence="7">The sequence shown here is derived from an EMBL/GenBank/DDBJ whole genome shotgun (WGS) entry which is preliminary data.</text>
</comment>
<feature type="region of interest" description="Disordered" evidence="5">
    <location>
        <begin position="309"/>
        <end position="354"/>
    </location>
</feature>
<feature type="domain" description="OmpA-like" evidence="6">
    <location>
        <begin position="359"/>
        <end position="476"/>
    </location>
</feature>
<evidence type="ECO:0000256" key="2">
    <source>
        <dbReference type="ARBA" id="ARBA00023136"/>
    </source>
</evidence>
<dbReference type="AlphaFoldDB" id="A0A5F1Z1Z1"/>
<dbReference type="GO" id="GO:0009279">
    <property type="term" value="C:cell outer membrane"/>
    <property type="evidence" value="ECO:0007669"/>
    <property type="project" value="UniProtKB-SubCell"/>
</dbReference>
<evidence type="ECO:0000256" key="3">
    <source>
        <dbReference type="ARBA" id="ARBA00023237"/>
    </source>
</evidence>
<dbReference type="EMBL" id="RQFA01000046">
    <property type="protein sequence ID" value="TGK33390.1"/>
    <property type="molecule type" value="Genomic_DNA"/>
</dbReference>
<evidence type="ECO:0000256" key="4">
    <source>
        <dbReference type="PROSITE-ProRule" id="PRU00473"/>
    </source>
</evidence>
<dbReference type="InterPro" id="IPR006665">
    <property type="entry name" value="OmpA-like"/>
</dbReference>
<dbReference type="PANTHER" id="PTHR30329">
    <property type="entry name" value="STATOR ELEMENT OF FLAGELLAR MOTOR COMPLEX"/>
    <property type="match status" value="1"/>
</dbReference>
<dbReference type="PROSITE" id="PS51123">
    <property type="entry name" value="OMPA_2"/>
    <property type="match status" value="1"/>
</dbReference>
<dbReference type="PRINTS" id="PR01021">
    <property type="entry name" value="OMPADOMAIN"/>
</dbReference>
<organism evidence="7 8">
    <name type="scientific">Leptospira gomenensis</name>
    <dbReference type="NCBI Taxonomy" id="2484974"/>
    <lineage>
        <taxon>Bacteria</taxon>
        <taxon>Pseudomonadati</taxon>
        <taxon>Spirochaetota</taxon>
        <taxon>Spirochaetia</taxon>
        <taxon>Leptospirales</taxon>
        <taxon>Leptospiraceae</taxon>
        <taxon>Leptospira</taxon>
    </lineage>
</organism>
<sequence>MFSKNHTKLNNRMGKSGLRFVYGKTGKGLSIGSAGFRFCLSYIFLLFAGGFVSAEEERILFRWKLTPGETVELNEYHRVQLVSQGRKIRREDKNRILLETLSCENKTCLLDGFFDTYSRFPEIDPAFRKDKTFKSQFHITEIGQYKVPQEYGMPNLRSLPSFSEKPVAVGDEWTQPATENFQFPGGRVTATVLAKYKYHGRDDWSFQNLSGNADKIEYNYSLYYDSQMNRDGVPSKIIGFARGMVFFDKDAGIPQYKRVQLAYTFVYPNGAAQEMSFDIHGVYNKNLKLTDTDKDKFAEEIRKILSGGLETGIDPSKTSKTKPDPKSRPQNLGWPEEEENRVRPESEKAADPPVEIRRTEEGITISLNSVLFDYDRSELKEEAKAELGRIASVLKKYGDREIRISGHTDNTGGEDYNKKLSRERALSVLRELRDKQGIEEKRMSYEGYGKSKPIADNASLQGRQKNRRVDITIVME</sequence>
<dbReference type="OrthoDB" id="9805566at2"/>
<evidence type="ECO:0000313" key="8">
    <source>
        <dbReference type="Proteomes" id="UP000298277"/>
    </source>
</evidence>
<evidence type="ECO:0000313" key="7">
    <source>
        <dbReference type="EMBL" id="TGK33390.1"/>
    </source>
</evidence>
<dbReference type="Gene3D" id="3.30.1330.60">
    <property type="entry name" value="OmpA-like domain"/>
    <property type="match status" value="1"/>
</dbReference>
<reference evidence="7" key="1">
    <citation type="journal article" date="2019" name="PLoS Negl. Trop. Dis.">
        <title>Revisiting the worldwide diversity of Leptospira species in the environment.</title>
        <authorList>
            <person name="Vincent A.T."/>
            <person name="Schiettekatte O."/>
            <person name="Bourhy P."/>
            <person name="Veyrier F.J."/>
            <person name="Picardeau M."/>
        </authorList>
    </citation>
    <scope>NUCLEOTIDE SEQUENCE [LARGE SCALE GENOMIC DNA]</scope>
    <source>
        <strain evidence="7">201800299</strain>
    </source>
</reference>
<dbReference type="Proteomes" id="UP000298277">
    <property type="component" value="Unassembled WGS sequence"/>
</dbReference>